<dbReference type="PROSITE" id="PS50106">
    <property type="entry name" value="PDZ"/>
    <property type="match status" value="1"/>
</dbReference>
<dbReference type="EC" id="3.4.21.107" evidence="6"/>
<dbReference type="Pfam" id="PF13365">
    <property type="entry name" value="Trypsin_2"/>
    <property type="match status" value="1"/>
</dbReference>
<keyword evidence="3 6" id="KW-0378">Hydrolase</keyword>
<evidence type="ECO:0000259" key="5">
    <source>
        <dbReference type="PROSITE" id="PS50106"/>
    </source>
</evidence>
<dbReference type="InterPro" id="IPR001478">
    <property type="entry name" value="PDZ"/>
</dbReference>
<dbReference type="EMBL" id="SJPR01000003">
    <property type="protein sequence ID" value="TWT97033.1"/>
    <property type="molecule type" value="Genomic_DNA"/>
</dbReference>
<proteinExistence type="inferred from homology"/>
<dbReference type="SMART" id="SM00228">
    <property type="entry name" value="PDZ"/>
    <property type="match status" value="1"/>
</dbReference>
<evidence type="ECO:0000313" key="7">
    <source>
        <dbReference type="Proteomes" id="UP000317421"/>
    </source>
</evidence>
<sequence precursor="true">MYSIVSDRPGAPFRRFSRGVAGSLLVILLASAGLTRGEEGASTPAPDAPTAVQPATNVAKSPSDGSLPMAAELEAALQPGPPSTVEQLRLLQQQVRRVVARARPVTVSVEMNDSVGSGVIVSADGLVLTAGHVSVEPNREVMIRFPDGHRVKGRSLGVNHPIDSGLVQITDSPPASEDGKPGAWPFLPIAEVAPQPGDWTVALGQPNGFVDGRAPPVRLGRVLTVSDDLINTDATLVGGDSGGPLINLRGEVIAIHSKIGEQITSNYHVAVGAYRREWQRLMEGRMTGVPDGEDPDDWRPMAGLALRQTGDGLVVTQVFPRRAAAEAGVTPGDVLLEVAGKEPESLAAVDRLIRRQEAFSRVPLVVQRDGVKIELTLWLGRAPTDFPGASFTEDPR</sequence>
<comment type="caution">
    <text evidence="6">The sequence shown here is derived from an EMBL/GenBank/DDBJ whole genome shotgun (WGS) entry which is preliminary data.</text>
</comment>
<dbReference type="OrthoDB" id="248175at2"/>
<dbReference type="Proteomes" id="UP000317421">
    <property type="component" value="Unassembled WGS sequence"/>
</dbReference>
<dbReference type="InterPro" id="IPR001940">
    <property type="entry name" value="Peptidase_S1C"/>
</dbReference>
<evidence type="ECO:0000256" key="2">
    <source>
        <dbReference type="ARBA" id="ARBA00022670"/>
    </source>
</evidence>
<dbReference type="Gene3D" id="2.30.42.10">
    <property type="match status" value="1"/>
</dbReference>
<dbReference type="Gene3D" id="2.40.10.10">
    <property type="entry name" value="Trypsin-like serine proteases"/>
    <property type="match status" value="2"/>
</dbReference>
<organism evidence="6 7">
    <name type="scientific">Botrimarina colliarenosi</name>
    <dbReference type="NCBI Taxonomy" id="2528001"/>
    <lineage>
        <taxon>Bacteria</taxon>
        <taxon>Pseudomonadati</taxon>
        <taxon>Planctomycetota</taxon>
        <taxon>Planctomycetia</taxon>
        <taxon>Pirellulales</taxon>
        <taxon>Lacipirellulaceae</taxon>
        <taxon>Botrimarina</taxon>
    </lineage>
</organism>
<dbReference type="InterPro" id="IPR009003">
    <property type="entry name" value="Peptidase_S1_PA"/>
</dbReference>
<feature type="region of interest" description="Disordered" evidence="4">
    <location>
        <begin position="37"/>
        <end position="66"/>
    </location>
</feature>
<reference evidence="6 7" key="1">
    <citation type="submission" date="2019-02" db="EMBL/GenBank/DDBJ databases">
        <title>Deep-cultivation of Planctomycetes and their phenomic and genomic characterization uncovers novel biology.</title>
        <authorList>
            <person name="Wiegand S."/>
            <person name="Jogler M."/>
            <person name="Boedeker C."/>
            <person name="Pinto D."/>
            <person name="Vollmers J."/>
            <person name="Rivas-Marin E."/>
            <person name="Kohn T."/>
            <person name="Peeters S.H."/>
            <person name="Heuer A."/>
            <person name="Rast P."/>
            <person name="Oberbeckmann S."/>
            <person name="Bunk B."/>
            <person name="Jeske O."/>
            <person name="Meyerdierks A."/>
            <person name="Storesund J.E."/>
            <person name="Kallscheuer N."/>
            <person name="Luecker S."/>
            <person name="Lage O.M."/>
            <person name="Pohl T."/>
            <person name="Merkel B.J."/>
            <person name="Hornburger P."/>
            <person name="Mueller R.-W."/>
            <person name="Bruemmer F."/>
            <person name="Labrenz M."/>
            <person name="Spormann A.M."/>
            <person name="Op Den Camp H."/>
            <person name="Overmann J."/>
            <person name="Amann R."/>
            <person name="Jetten M.S.M."/>
            <person name="Mascher T."/>
            <person name="Medema M.H."/>
            <person name="Devos D.P."/>
            <person name="Kaster A.-K."/>
            <person name="Ovreas L."/>
            <person name="Rohde M."/>
            <person name="Galperin M.Y."/>
            <person name="Jogler C."/>
        </authorList>
    </citation>
    <scope>NUCLEOTIDE SEQUENCE [LARGE SCALE GENOMIC DNA]</scope>
    <source>
        <strain evidence="6 7">Pla108</strain>
    </source>
</reference>
<dbReference type="PRINTS" id="PR00834">
    <property type="entry name" value="PROTEASES2C"/>
</dbReference>
<evidence type="ECO:0000313" key="6">
    <source>
        <dbReference type="EMBL" id="TWT97033.1"/>
    </source>
</evidence>
<dbReference type="GO" id="GO:0006508">
    <property type="term" value="P:proteolysis"/>
    <property type="evidence" value="ECO:0007669"/>
    <property type="project" value="UniProtKB-KW"/>
</dbReference>
<evidence type="ECO:0000256" key="3">
    <source>
        <dbReference type="ARBA" id="ARBA00022801"/>
    </source>
</evidence>
<feature type="compositionally biased region" description="Polar residues" evidence="4">
    <location>
        <begin position="53"/>
        <end position="64"/>
    </location>
</feature>
<dbReference type="AlphaFoldDB" id="A0A5C6AFP7"/>
<dbReference type="SUPFAM" id="SSF50494">
    <property type="entry name" value="Trypsin-like serine proteases"/>
    <property type="match status" value="1"/>
</dbReference>
<dbReference type="InterPro" id="IPR043504">
    <property type="entry name" value="Peptidase_S1_PA_chymotrypsin"/>
</dbReference>
<dbReference type="Pfam" id="PF17820">
    <property type="entry name" value="PDZ_6"/>
    <property type="match status" value="1"/>
</dbReference>
<feature type="domain" description="PDZ" evidence="5">
    <location>
        <begin position="303"/>
        <end position="370"/>
    </location>
</feature>
<gene>
    <name evidence="6" type="primary">degP_2</name>
    <name evidence="6" type="ORF">Pla108_28100</name>
</gene>
<accession>A0A5C6AFP7</accession>
<protein>
    <submittedName>
        <fullName evidence="6">Periplasmic serine endoprotease DegP</fullName>
        <ecNumber evidence="6">3.4.21.107</ecNumber>
    </submittedName>
</protein>
<keyword evidence="2 6" id="KW-0645">Protease</keyword>
<keyword evidence="7" id="KW-1185">Reference proteome</keyword>
<dbReference type="GO" id="GO:0004252">
    <property type="term" value="F:serine-type endopeptidase activity"/>
    <property type="evidence" value="ECO:0007669"/>
    <property type="project" value="InterPro"/>
</dbReference>
<dbReference type="InterPro" id="IPR041489">
    <property type="entry name" value="PDZ_6"/>
</dbReference>
<dbReference type="SUPFAM" id="SSF50156">
    <property type="entry name" value="PDZ domain-like"/>
    <property type="match status" value="1"/>
</dbReference>
<dbReference type="InterPro" id="IPR036034">
    <property type="entry name" value="PDZ_sf"/>
</dbReference>
<name>A0A5C6AFP7_9BACT</name>
<dbReference type="PANTHER" id="PTHR22939:SF129">
    <property type="entry name" value="SERINE PROTEASE HTRA2, MITOCHONDRIAL"/>
    <property type="match status" value="1"/>
</dbReference>
<evidence type="ECO:0000256" key="4">
    <source>
        <dbReference type="SAM" id="MobiDB-lite"/>
    </source>
</evidence>
<dbReference type="PANTHER" id="PTHR22939">
    <property type="entry name" value="SERINE PROTEASE FAMILY S1C HTRA-RELATED"/>
    <property type="match status" value="1"/>
</dbReference>
<evidence type="ECO:0000256" key="1">
    <source>
        <dbReference type="ARBA" id="ARBA00010541"/>
    </source>
</evidence>
<comment type="similarity">
    <text evidence="1">Belongs to the peptidase S1C family.</text>
</comment>
<dbReference type="RefSeq" id="WP_146445528.1">
    <property type="nucleotide sequence ID" value="NZ_SJPR01000003.1"/>
</dbReference>